<keyword evidence="7 12" id="KW-0560">Oxidoreductase</keyword>
<evidence type="ECO:0000256" key="8">
    <source>
        <dbReference type="ARBA" id="ARBA00023004"/>
    </source>
</evidence>
<keyword evidence="10 13" id="KW-0472">Membrane</keyword>
<dbReference type="GO" id="GO:0005506">
    <property type="term" value="F:iron ion binding"/>
    <property type="evidence" value="ECO:0007669"/>
    <property type="project" value="InterPro"/>
</dbReference>
<dbReference type="Gene3D" id="1.10.630.10">
    <property type="entry name" value="Cytochrome P450"/>
    <property type="match status" value="1"/>
</dbReference>
<dbReference type="Proteomes" id="UP001497480">
    <property type="component" value="Unassembled WGS sequence"/>
</dbReference>
<evidence type="ECO:0000256" key="12">
    <source>
        <dbReference type="RuleBase" id="RU000461"/>
    </source>
</evidence>
<evidence type="ECO:0000313" key="14">
    <source>
        <dbReference type="EMBL" id="CAL0303381.1"/>
    </source>
</evidence>
<keyword evidence="5 11" id="KW-0479">Metal-binding</keyword>
<dbReference type="InterPro" id="IPR036396">
    <property type="entry name" value="Cyt_P450_sf"/>
</dbReference>
<keyword evidence="8 11" id="KW-0408">Iron</keyword>
<dbReference type="PRINTS" id="PR00385">
    <property type="entry name" value="P450"/>
</dbReference>
<evidence type="ECO:0000256" key="4">
    <source>
        <dbReference type="ARBA" id="ARBA00022692"/>
    </source>
</evidence>
<reference evidence="14 15" key="1">
    <citation type="submission" date="2024-03" db="EMBL/GenBank/DDBJ databases">
        <authorList>
            <person name="Martinez-Hernandez J."/>
        </authorList>
    </citation>
    <scope>NUCLEOTIDE SEQUENCE [LARGE SCALE GENOMIC DNA]</scope>
</reference>
<dbReference type="GO" id="GO:0016020">
    <property type="term" value="C:membrane"/>
    <property type="evidence" value="ECO:0007669"/>
    <property type="project" value="UniProtKB-SubCell"/>
</dbReference>
<evidence type="ECO:0000256" key="1">
    <source>
        <dbReference type="ARBA" id="ARBA00004167"/>
    </source>
</evidence>
<comment type="caution">
    <text evidence="14">The sequence shown here is derived from an EMBL/GenBank/DDBJ whole genome shotgun (WGS) entry which is preliminary data.</text>
</comment>
<dbReference type="SUPFAM" id="SSF48264">
    <property type="entry name" value="Cytochrome P450"/>
    <property type="match status" value="1"/>
</dbReference>
<dbReference type="InterPro" id="IPR017972">
    <property type="entry name" value="Cyt_P450_CS"/>
</dbReference>
<dbReference type="AlphaFoldDB" id="A0AAV1W2B4"/>
<dbReference type="Pfam" id="PF00067">
    <property type="entry name" value="p450"/>
    <property type="match status" value="1"/>
</dbReference>
<dbReference type="GO" id="GO:0020037">
    <property type="term" value="F:heme binding"/>
    <property type="evidence" value="ECO:0007669"/>
    <property type="project" value="InterPro"/>
</dbReference>
<dbReference type="EMBL" id="CAXHTB010000003">
    <property type="protein sequence ID" value="CAL0303381.1"/>
    <property type="molecule type" value="Genomic_DNA"/>
</dbReference>
<dbReference type="InterPro" id="IPR050665">
    <property type="entry name" value="Cytochrome_P450_Monooxygen"/>
</dbReference>
<dbReference type="PROSITE" id="PS00086">
    <property type="entry name" value="CYTOCHROME_P450"/>
    <property type="match status" value="1"/>
</dbReference>
<evidence type="ECO:0000313" key="15">
    <source>
        <dbReference type="Proteomes" id="UP001497480"/>
    </source>
</evidence>
<evidence type="ECO:0000256" key="7">
    <source>
        <dbReference type="ARBA" id="ARBA00023002"/>
    </source>
</evidence>
<accession>A0AAV1W2B4</accession>
<dbReference type="PANTHER" id="PTHR24282:SF149">
    <property type="entry name" value="CYTOCHROME P450 FAMILY 72 PROTEIN"/>
    <property type="match status" value="1"/>
</dbReference>
<dbReference type="GO" id="GO:0016705">
    <property type="term" value="F:oxidoreductase activity, acting on paired donors, with incorporation or reduction of molecular oxygen"/>
    <property type="evidence" value="ECO:0007669"/>
    <property type="project" value="InterPro"/>
</dbReference>
<evidence type="ECO:0000256" key="2">
    <source>
        <dbReference type="ARBA" id="ARBA00010617"/>
    </source>
</evidence>
<proteinExistence type="inferred from homology"/>
<protein>
    <recommendedName>
        <fullName evidence="16">Cytochrome P450</fullName>
    </recommendedName>
</protein>
<sequence>MEILGLSVALVAFISITLGLSLYLLITLVYCWWISPNQRLQKLKRCGFGGPTPSFPLGNIKEMKKTSFGSSIVDLTQDIHSTVSPYFSSWQKSHGKVFIYWVGAEPFLYIADPEFLRKMSAEVLAKTWGKPDVFRKDRHPMFGNGLVMAEGDKWISHRHVIAPAFSPVNLKAMTSMMIESSSKMVDRWVSQVNSGTHEIDVEKELIANAGEIIARASFGLQDERGKTVFEKLRTLQAKLFMTNRYVGVPFGKFFCIKNTIEAKKLGDEIDKFLFSIIKDRMDSNNEKSKKDLLGLLLEANHSSEGKLEKTFSMRELVDECKTFFFGGYETTALSLTWTLLLLAMNQNWQDQLRNEIKEVVGDAELDFNILNDLKKMKMVMNEVVRLYPPSPNVQRQATEDIKVDNLTIPKGTNIWFDLVGMHRDKALWGSDANEFRPERFMDDANGGCKHKMGYLPFGFGGRMCVGRNLTFTEYKIVLTLLLSKFRFKLSPGYRHSPAIMLSLRPAFGLPLIVEPL</sequence>
<evidence type="ECO:0000256" key="3">
    <source>
        <dbReference type="ARBA" id="ARBA00022617"/>
    </source>
</evidence>
<name>A0AAV1W2B4_LUPLU</name>
<keyword evidence="6 13" id="KW-1133">Transmembrane helix</keyword>
<keyword evidence="9 12" id="KW-0503">Monooxygenase</keyword>
<keyword evidence="4 13" id="KW-0812">Transmembrane</keyword>
<feature type="transmembrane region" description="Helical" evidence="13">
    <location>
        <begin position="6"/>
        <end position="35"/>
    </location>
</feature>
<dbReference type="PRINTS" id="PR00463">
    <property type="entry name" value="EP450I"/>
</dbReference>
<evidence type="ECO:0008006" key="16">
    <source>
        <dbReference type="Google" id="ProtNLM"/>
    </source>
</evidence>
<keyword evidence="15" id="KW-1185">Reference proteome</keyword>
<gene>
    <name evidence="14" type="ORF">LLUT_LOCUS4441</name>
</gene>
<evidence type="ECO:0000256" key="11">
    <source>
        <dbReference type="PIRSR" id="PIRSR602401-1"/>
    </source>
</evidence>
<dbReference type="PANTHER" id="PTHR24282">
    <property type="entry name" value="CYTOCHROME P450 FAMILY MEMBER"/>
    <property type="match status" value="1"/>
</dbReference>
<comment type="subcellular location">
    <subcellularLocation>
        <location evidence="1">Membrane</location>
        <topology evidence="1">Single-pass membrane protein</topology>
    </subcellularLocation>
</comment>
<evidence type="ECO:0000256" key="9">
    <source>
        <dbReference type="ARBA" id="ARBA00023033"/>
    </source>
</evidence>
<feature type="binding site" description="axial binding residue" evidence="11">
    <location>
        <position position="464"/>
    </location>
    <ligand>
        <name>heme</name>
        <dbReference type="ChEBI" id="CHEBI:30413"/>
    </ligand>
    <ligandPart>
        <name>Fe</name>
        <dbReference type="ChEBI" id="CHEBI:18248"/>
    </ligandPart>
</feature>
<dbReference type="InterPro" id="IPR001128">
    <property type="entry name" value="Cyt_P450"/>
</dbReference>
<evidence type="ECO:0000256" key="13">
    <source>
        <dbReference type="SAM" id="Phobius"/>
    </source>
</evidence>
<evidence type="ECO:0000256" key="10">
    <source>
        <dbReference type="ARBA" id="ARBA00023136"/>
    </source>
</evidence>
<dbReference type="GO" id="GO:0004497">
    <property type="term" value="F:monooxygenase activity"/>
    <property type="evidence" value="ECO:0007669"/>
    <property type="project" value="UniProtKB-KW"/>
</dbReference>
<evidence type="ECO:0000256" key="6">
    <source>
        <dbReference type="ARBA" id="ARBA00022989"/>
    </source>
</evidence>
<dbReference type="InterPro" id="IPR002401">
    <property type="entry name" value="Cyt_P450_E_grp-I"/>
</dbReference>
<comment type="similarity">
    <text evidence="2 12">Belongs to the cytochrome P450 family.</text>
</comment>
<comment type="cofactor">
    <cofactor evidence="11">
        <name>heme</name>
        <dbReference type="ChEBI" id="CHEBI:30413"/>
    </cofactor>
</comment>
<organism evidence="14 15">
    <name type="scientific">Lupinus luteus</name>
    <name type="common">European yellow lupine</name>
    <dbReference type="NCBI Taxonomy" id="3873"/>
    <lineage>
        <taxon>Eukaryota</taxon>
        <taxon>Viridiplantae</taxon>
        <taxon>Streptophyta</taxon>
        <taxon>Embryophyta</taxon>
        <taxon>Tracheophyta</taxon>
        <taxon>Spermatophyta</taxon>
        <taxon>Magnoliopsida</taxon>
        <taxon>eudicotyledons</taxon>
        <taxon>Gunneridae</taxon>
        <taxon>Pentapetalae</taxon>
        <taxon>rosids</taxon>
        <taxon>fabids</taxon>
        <taxon>Fabales</taxon>
        <taxon>Fabaceae</taxon>
        <taxon>Papilionoideae</taxon>
        <taxon>50 kb inversion clade</taxon>
        <taxon>genistoids sensu lato</taxon>
        <taxon>core genistoids</taxon>
        <taxon>Genisteae</taxon>
        <taxon>Lupinus</taxon>
    </lineage>
</organism>
<evidence type="ECO:0000256" key="5">
    <source>
        <dbReference type="ARBA" id="ARBA00022723"/>
    </source>
</evidence>
<keyword evidence="3 11" id="KW-0349">Heme</keyword>